<proteinExistence type="predicted"/>
<dbReference type="GO" id="GO:0005615">
    <property type="term" value="C:extracellular space"/>
    <property type="evidence" value="ECO:0007669"/>
    <property type="project" value="EnsemblMetazoa"/>
</dbReference>
<feature type="transmembrane region" description="Helical" evidence="2">
    <location>
        <begin position="89"/>
        <end position="111"/>
    </location>
</feature>
<dbReference type="EMBL" id="CH480823">
    <property type="protein sequence ID" value="EDW56004.1"/>
    <property type="molecule type" value="Genomic_DNA"/>
</dbReference>
<evidence type="ECO:0000256" key="2">
    <source>
        <dbReference type="SAM" id="Phobius"/>
    </source>
</evidence>
<dbReference type="AlphaFoldDB" id="B4I6Q6"/>
<dbReference type="GO" id="GO:0005125">
    <property type="term" value="F:cytokine activity"/>
    <property type="evidence" value="ECO:0007669"/>
    <property type="project" value="EnsemblMetazoa"/>
</dbReference>
<dbReference type="OMA" id="HVHRDLQ"/>
<dbReference type="GO" id="GO:0007259">
    <property type="term" value="P:cell surface receptor signaling pathway via JAK-STAT"/>
    <property type="evidence" value="ECO:0007669"/>
    <property type="project" value="EnsemblMetazoa"/>
</dbReference>
<dbReference type="Pfam" id="PF15972">
    <property type="entry name" value="Unpaired"/>
    <property type="match status" value="1"/>
</dbReference>
<feature type="region of interest" description="Disordered" evidence="1">
    <location>
        <begin position="40"/>
        <end position="80"/>
    </location>
</feature>
<dbReference type="GO" id="GO:0042060">
    <property type="term" value="P:wound healing"/>
    <property type="evidence" value="ECO:0007669"/>
    <property type="project" value="EnsemblMetazoa"/>
</dbReference>
<gene>
    <name evidence="3" type="primary">Dsec\GM22889</name>
    <name evidence="3" type="ORF">Dsec_GM22889</name>
</gene>
<dbReference type="STRING" id="7238.B4I6Q6"/>
<dbReference type="HOGENOM" id="CLU_049378_0_0_1"/>
<evidence type="ECO:0000313" key="4">
    <source>
        <dbReference type="Proteomes" id="UP000001292"/>
    </source>
</evidence>
<dbReference type="GO" id="GO:0035171">
    <property type="term" value="P:lamellocyte differentiation"/>
    <property type="evidence" value="ECO:0007669"/>
    <property type="project" value="EnsemblMetazoa"/>
</dbReference>
<dbReference type="GO" id="GO:0036335">
    <property type="term" value="P:intestinal stem cell homeostasis"/>
    <property type="evidence" value="ECO:0007669"/>
    <property type="project" value="EnsemblMetazoa"/>
</dbReference>
<dbReference type="GO" id="GO:0008284">
    <property type="term" value="P:positive regulation of cell population proliferation"/>
    <property type="evidence" value="ECO:0007669"/>
    <property type="project" value="EnsemblMetazoa"/>
</dbReference>
<accession>B4I6Q6</accession>
<dbReference type="GO" id="GO:0001700">
    <property type="term" value="P:embryonic development via the syncytial blastoderm"/>
    <property type="evidence" value="ECO:0007669"/>
    <property type="project" value="InterPro"/>
</dbReference>
<protein>
    <submittedName>
        <fullName evidence="3">GM22889</fullName>
    </submittedName>
</protein>
<organism evidence="4">
    <name type="scientific">Drosophila sechellia</name>
    <name type="common">Fruit fly</name>
    <dbReference type="NCBI Taxonomy" id="7238"/>
    <lineage>
        <taxon>Eukaryota</taxon>
        <taxon>Metazoa</taxon>
        <taxon>Ecdysozoa</taxon>
        <taxon>Arthropoda</taxon>
        <taxon>Hexapoda</taxon>
        <taxon>Insecta</taxon>
        <taxon>Pterygota</taxon>
        <taxon>Neoptera</taxon>
        <taxon>Endopterygota</taxon>
        <taxon>Diptera</taxon>
        <taxon>Brachycera</taxon>
        <taxon>Muscomorpha</taxon>
        <taxon>Ephydroidea</taxon>
        <taxon>Drosophilidae</taxon>
        <taxon>Drosophila</taxon>
        <taxon>Sophophora</taxon>
    </lineage>
</organism>
<dbReference type="Proteomes" id="UP000001292">
    <property type="component" value="Unassembled WGS sequence"/>
</dbReference>
<name>B4I6Q6_DROSE</name>
<sequence>MTPTTIRQFGRLRWALGDRRALHVCINFFNLFRNFSNPQTTADRPLDVSRSSGSGRRSGNKTARTRNPVEPQPQPPFVDRRRLNRNWSLILLAMAMSQFAVCGGGCGVSAAPSQLATAPTASPPSPPNPLKHLQKRSRAANFRLTFQQKLNASSTHLDWENTCNLKPTGLNETHSKAKRCKKRQRILQNLQNQTGRELRGIQAEDKARVTTNADKRATVSTKTLDIVEKNKWRLYKGNYRFLPRLNLTSKQSRGFPRNSSESERKRKRLNLRHAHRDLQIYVGAFTYMRNIKLHWDLANLQAKSVLSDELGRMRKSAREVLCSVEEAINLTNLLYTPNRPRAPQPRGQKKRRQAQPVVTYKILPRKLMEKRLQQFNSTLVPLVELHQQATLAARGEDVPPPPDDLLVLEHHALFTKLKYVQYLKSIRKILANQRKSLCKATAHAPKAIQSKL</sequence>
<evidence type="ECO:0000313" key="3">
    <source>
        <dbReference type="EMBL" id="EDW56004.1"/>
    </source>
</evidence>
<feature type="region of interest" description="Disordered" evidence="1">
    <location>
        <begin position="112"/>
        <end position="134"/>
    </location>
</feature>
<keyword evidence="2" id="KW-1133">Transmembrane helix</keyword>
<evidence type="ECO:0000256" key="1">
    <source>
        <dbReference type="SAM" id="MobiDB-lite"/>
    </source>
</evidence>
<reference evidence="3 4" key="1">
    <citation type="journal article" date="2007" name="Nature">
        <title>Evolution of genes and genomes on the Drosophila phylogeny.</title>
        <authorList>
            <consortium name="Drosophila 12 Genomes Consortium"/>
            <person name="Clark A.G."/>
            <person name="Eisen M.B."/>
            <person name="Smith D.R."/>
            <person name="Bergman C.M."/>
            <person name="Oliver B."/>
            <person name="Markow T.A."/>
            <person name="Kaufman T.C."/>
            <person name="Kellis M."/>
            <person name="Gelbart W."/>
            <person name="Iyer V.N."/>
            <person name="Pollard D.A."/>
            <person name="Sackton T.B."/>
            <person name="Larracuente A.M."/>
            <person name="Singh N.D."/>
            <person name="Abad J.P."/>
            <person name="Abt D.N."/>
            <person name="Adryan B."/>
            <person name="Aguade M."/>
            <person name="Akashi H."/>
            <person name="Anderson W.W."/>
            <person name="Aquadro C.F."/>
            <person name="Ardell D.H."/>
            <person name="Arguello R."/>
            <person name="Artieri C.G."/>
            <person name="Barbash D.A."/>
            <person name="Barker D."/>
            <person name="Barsanti P."/>
            <person name="Batterham P."/>
            <person name="Batzoglou S."/>
            <person name="Begun D."/>
            <person name="Bhutkar A."/>
            <person name="Blanco E."/>
            <person name="Bosak S.A."/>
            <person name="Bradley R.K."/>
            <person name="Brand A.D."/>
            <person name="Brent M.R."/>
            <person name="Brooks A.N."/>
            <person name="Brown R.H."/>
            <person name="Butlin R.K."/>
            <person name="Caggese C."/>
            <person name="Calvi B.R."/>
            <person name="Bernardo de Carvalho A."/>
            <person name="Caspi A."/>
            <person name="Castrezana S."/>
            <person name="Celniker S.E."/>
            <person name="Chang J.L."/>
            <person name="Chapple C."/>
            <person name="Chatterji S."/>
            <person name="Chinwalla A."/>
            <person name="Civetta A."/>
            <person name="Clifton S.W."/>
            <person name="Comeron J.M."/>
            <person name="Costello J.C."/>
            <person name="Coyne J.A."/>
            <person name="Daub J."/>
            <person name="David R.G."/>
            <person name="Delcher A.L."/>
            <person name="Delehaunty K."/>
            <person name="Do C.B."/>
            <person name="Ebling H."/>
            <person name="Edwards K."/>
            <person name="Eickbush T."/>
            <person name="Evans J.D."/>
            <person name="Filipski A."/>
            <person name="Findeiss S."/>
            <person name="Freyhult E."/>
            <person name="Fulton L."/>
            <person name="Fulton R."/>
            <person name="Garcia A.C."/>
            <person name="Gardiner A."/>
            <person name="Garfield D.A."/>
            <person name="Garvin B.E."/>
            <person name="Gibson G."/>
            <person name="Gilbert D."/>
            <person name="Gnerre S."/>
            <person name="Godfrey J."/>
            <person name="Good R."/>
            <person name="Gotea V."/>
            <person name="Gravely B."/>
            <person name="Greenberg A.J."/>
            <person name="Griffiths-Jones S."/>
            <person name="Gross S."/>
            <person name="Guigo R."/>
            <person name="Gustafson E.A."/>
            <person name="Haerty W."/>
            <person name="Hahn M.W."/>
            <person name="Halligan D.L."/>
            <person name="Halpern A.L."/>
            <person name="Halter G.M."/>
            <person name="Han M.V."/>
            <person name="Heger A."/>
            <person name="Hillier L."/>
            <person name="Hinrichs A.S."/>
            <person name="Holmes I."/>
            <person name="Hoskins R.A."/>
            <person name="Hubisz M.J."/>
            <person name="Hultmark D."/>
            <person name="Huntley M.A."/>
            <person name="Jaffe D.B."/>
            <person name="Jagadeeshan S."/>
            <person name="Jeck W.R."/>
            <person name="Johnson J."/>
            <person name="Jones C.D."/>
            <person name="Jordan W.C."/>
            <person name="Karpen G.H."/>
            <person name="Kataoka E."/>
            <person name="Keightley P.D."/>
            <person name="Kheradpour P."/>
            <person name="Kirkness E.F."/>
            <person name="Koerich L.B."/>
            <person name="Kristiansen K."/>
            <person name="Kudrna D."/>
            <person name="Kulathinal R.J."/>
            <person name="Kumar S."/>
            <person name="Kwok R."/>
            <person name="Lander E."/>
            <person name="Langley C.H."/>
            <person name="Lapoint R."/>
            <person name="Lazzaro B.P."/>
            <person name="Lee S.J."/>
            <person name="Levesque L."/>
            <person name="Li R."/>
            <person name="Lin C.F."/>
            <person name="Lin M.F."/>
            <person name="Lindblad-Toh K."/>
            <person name="Llopart A."/>
            <person name="Long M."/>
            <person name="Low L."/>
            <person name="Lozovsky E."/>
            <person name="Lu J."/>
            <person name="Luo M."/>
            <person name="Machado C.A."/>
            <person name="Makalowski W."/>
            <person name="Marzo M."/>
            <person name="Matsuda M."/>
            <person name="Matzkin L."/>
            <person name="McAllister B."/>
            <person name="McBride C.S."/>
            <person name="McKernan B."/>
            <person name="McKernan K."/>
            <person name="Mendez-Lago M."/>
            <person name="Minx P."/>
            <person name="Mollenhauer M.U."/>
            <person name="Montooth K."/>
            <person name="Mount S.M."/>
            <person name="Mu X."/>
            <person name="Myers E."/>
            <person name="Negre B."/>
            <person name="Newfeld S."/>
            <person name="Nielsen R."/>
            <person name="Noor M.A."/>
            <person name="O'Grady P."/>
            <person name="Pachter L."/>
            <person name="Papaceit M."/>
            <person name="Parisi M.J."/>
            <person name="Parisi M."/>
            <person name="Parts L."/>
            <person name="Pedersen J.S."/>
            <person name="Pesole G."/>
            <person name="Phillippy A.M."/>
            <person name="Ponting C.P."/>
            <person name="Pop M."/>
            <person name="Porcelli D."/>
            <person name="Powell J.R."/>
            <person name="Prohaska S."/>
            <person name="Pruitt K."/>
            <person name="Puig M."/>
            <person name="Quesneville H."/>
            <person name="Ram K.R."/>
            <person name="Rand D."/>
            <person name="Rasmussen M.D."/>
            <person name="Reed L.K."/>
            <person name="Reenan R."/>
            <person name="Reily A."/>
            <person name="Remington K.A."/>
            <person name="Rieger T.T."/>
            <person name="Ritchie M.G."/>
            <person name="Robin C."/>
            <person name="Rogers Y.H."/>
            <person name="Rohde C."/>
            <person name="Rozas J."/>
            <person name="Rubenfield M.J."/>
            <person name="Ruiz A."/>
            <person name="Russo S."/>
            <person name="Salzberg S.L."/>
            <person name="Sanchez-Gracia A."/>
            <person name="Saranga D.J."/>
            <person name="Sato H."/>
            <person name="Schaeffer S.W."/>
            <person name="Schatz M.C."/>
            <person name="Schlenke T."/>
            <person name="Schwartz R."/>
            <person name="Segarra C."/>
            <person name="Singh R.S."/>
            <person name="Sirot L."/>
            <person name="Sirota M."/>
            <person name="Sisneros N.B."/>
            <person name="Smith C.D."/>
            <person name="Smith T.F."/>
            <person name="Spieth J."/>
            <person name="Stage D.E."/>
            <person name="Stark A."/>
            <person name="Stephan W."/>
            <person name="Strausberg R.L."/>
            <person name="Strempel S."/>
            <person name="Sturgill D."/>
            <person name="Sutton G."/>
            <person name="Sutton G.G."/>
            <person name="Tao W."/>
            <person name="Teichmann S."/>
            <person name="Tobari Y.N."/>
            <person name="Tomimura Y."/>
            <person name="Tsolas J.M."/>
            <person name="Valente V.L."/>
            <person name="Venter E."/>
            <person name="Venter J.C."/>
            <person name="Vicario S."/>
            <person name="Vieira F.G."/>
            <person name="Vilella A.J."/>
            <person name="Villasante A."/>
            <person name="Walenz B."/>
            <person name="Wang J."/>
            <person name="Wasserman M."/>
            <person name="Watts T."/>
            <person name="Wilson D."/>
            <person name="Wilson R.K."/>
            <person name="Wing R.A."/>
            <person name="Wolfner M.F."/>
            <person name="Wong A."/>
            <person name="Wong G.K."/>
            <person name="Wu C.I."/>
            <person name="Wu G."/>
            <person name="Yamamoto D."/>
            <person name="Yang H.P."/>
            <person name="Yang S.P."/>
            <person name="Yorke J.A."/>
            <person name="Yoshida K."/>
            <person name="Zdobnov E."/>
            <person name="Zhang P."/>
            <person name="Zhang Y."/>
            <person name="Zimin A.V."/>
            <person name="Baldwin J."/>
            <person name="Abdouelleil A."/>
            <person name="Abdulkadir J."/>
            <person name="Abebe A."/>
            <person name="Abera B."/>
            <person name="Abreu J."/>
            <person name="Acer S.C."/>
            <person name="Aftuck L."/>
            <person name="Alexander A."/>
            <person name="An P."/>
            <person name="Anderson E."/>
            <person name="Anderson S."/>
            <person name="Arachi H."/>
            <person name="Azer M."/>
            <person name="Bachantsang P."/>
            <person name="Barry A."/>
            <person name="Bayul T."/>
            <person name="Berlin A."/>
            <person name="Bessette D."/>
            <person name="Bloom T."/>
            <person name="Blye J."/>
            <person name="Boguslavskiy L."/>
            <person name="Bonnet C."/>
            <person name="Boukhgalter B."/>
            <person name="Bourzgui I."/>
            <person name="Brown A."/>
            <person name="Cahill P."/>
            <person name="Channer S."/>
            <person name="Cheshatsang Y."/>
            <person name="Chuda L."/>
            <person name="Citroen M."/>
            <person name="Collymore A."/>
            <person name="Cooke P."/>
            <person name="Costello M."/>
            <person name="D'Aco K."/>
            <person name="Daza R."/>
            <person name="De Haan G."/>
            <person name="DeGray S."/>
            <person name="DeMaso C."/>
            <person name="Dhargay N."/>
            <person name="Dooley K."/>
            <person name="Dooley E."/>
            <person name="Doricent M."/>
            <person name="Dorje P."/>
            <person name="Dorjee K."/>
            <person name="Dupes A."/>
            <person name="Elong R."/>
            <person name="Falk J."/>
            <person name="Farina A."/>
            <person name="Faro S."/>
            <person name="Ferguson D."/>
            <person name="Fisher S."/>
            <person name="Foley C.D."/>
            <person name="Franke A."/>
            <person name="Friedrich D."/>
            <person name="Gadbois L."/>
            <person name="Gearin G."/>
            <person name="Gearin C.R."/>
            <person name="Giannoukos G."/>
            <person name="Goode T."/>
            <person name="Graham J."/>
            <person name="Grandbois E."/>
            <person name="Grewal S."/>
            <person name="Gyaltsen K."/>
            <person name="Hafez N."/>
            <person name="Hagos B."/>
            <person name="Hall J."/>
            <person name="Henson C."/>
            <person name="Hollinger A."/>
            <person name="Honan T."/>
            <person name="Huard M.D."/>
            <person name="Hughes L."/>
            <person name="Hurhula B."/>
            <person name="Husby M.E."/>
            <person name="Kamat A."/>
            <person name="Kanga B."/>
            <person name="Kashin S."/>
            <person name="Khazanovich D."/>
            <person name="Kisner P."/>
            <person name="Lance K."/>
            <person name="Lara M."/>
            <person name="Lee W."/>
            <person name="Lennon N."/>
            <person name="Letendre F."/>
            <person name="LeVine R."/>
            <person name="Lipovsky A."/>
            <person name="Liu X."/>
            <person name="Liu J."/>
            <person name="Liu S."/>
            <person name="Lokyitsang T."/>
            <person name="Lokyitsang Y."/>
            <person name="Lubonja R."/>
            <person name="Lui A."/>
            <person name="MacDonald P."/>
            <person name="Magnisalis V."/>
            <person name="Maru K."/>
            <person name="Matthews C."/>
            <person name="McCusker W."/>
            <person name="McDonough S."/>
            <person name="Mehta T."/>
            <person name="Meldrim J."/>
            <person name="Meneus L."/>
            <person name="Mihai O."/>
            <person name="Mihalev A."/>
            <person name="Mihova T."/>
            <person name="Mittelman R."/>
            <person name="Mlenga V."/>
            <person name="Montmayeur A."/>
            <person name="Mulrain L."/>
            <person name="Navidi A."/>
            <person name="Naylor J."/>
            <person name="Negash T."/>
            <person name="Nguyen T."/>
            <person name="Nguyen N."/>
            <person name="Nicol R."/>
            <person name="Norbu C."/>
            <person name="Norbu N."/>
            <person name="Novod N."/>
            <person name="O'Neill B."/>
            <person name="Osman S."/>
            <person name="Markiewicz E."/>
            <person name="Oyono O.L."/>
            <person name="Patti C."/>
            <person name="Phunkhang P."/>
            <person name="Pierre F."/>
            <person name="Priest M."/>
            <person name="Raghuraman S."/>
            <person name="Rege F."/>
            <person name="Reyes R."/>
            <person name="Rise C."/>
            <person name="Rogov P."/>
            <person name="Ross K."/>
            <person name="Ryan E."/>
            <person name="Settipalli S."/>
            <person name="Shea T."/>
            <person name="Sherpa N."/>
            <person name="Shi L."/>
            <person name="Shih D."/>
            <person name="Sparrow T."/>
            <person name="Spaulding J."/>
            <person name="Stalker J."/>
            <person name="Stange-Thomann N."/>
            <person name="Stavropoulos S."/>
            <person name="Stone C."/>
            <person name="Strader C."/>
            <person name="Tesfaye S."/>
            <person name="Thomson T."/>
            <person name="Thoulutsang Y."/>
            <person name="Thoulutsang D."/>
            <person name="Topham K."/>
            <person name="Topping I."/>
            <person name="Tsamla T."/>
            <person name="Vassiliev H."/>
            <person name="Vo A."/>
            <person name="Wangchuk T."/>
            <person name="Wangdi T."/>
            <person name="Weiand M."/>
            <person name="Wilkinson J."/>
            <person name="Wilson A."/>
            <person name="Yadav S."/>
            <person name="Young G."/>
            <person name="Yu Q."/>
            <person name="Zembek L."/>
            <person name="Zhong D."/>
            <person name="Zimmer A."/>
            <person name="Zwirko Z."/>
            <person name="Jaffe D.B."/>
            <person name="Alvarez P."/>
            <person name="Brockman W."/>
            <person name="Butler J."/>
            <person name="Chin C."/>
            <person name="Gnerre S."/>
            <person name="Grabherr M."/>
            <person name="Kleber M."/>
            <person name="Mauceli E."/>
            <person name="MacCallum I."/>
        </authorList>
    </citation>
    <scope>NUCLEOTIDE SEQUENCE [LARGE SCALE GENOMIC DNA]</scope>
    <source>
        <strain evidence="4">Rob3c / Tucson 14021-0248.25</strain>
    </source>
</reference>
<dbReference type="PhylomeDB" id="B4I6Q6"/>
<dbReference type="InterPro" id="IPR031901">
    <property type="entry name" value="Unpaired"/>
</dbReference>
<keyword evidence="4" id="KW-1185">Reference proteome</keyword>
<dbReference type="GO" id="GO:0048477">
    <property type="term" value="P:oogenesis"/>
    <property type="evidence" value="ECO:0007669"/>
    <property type="project" value="EnsemblMetazoa"/>
</dbReference>
<feature type="region of interest" description="Disordered" evidence="1">
    <location>
        <begin position="336"/>
        <end position="355"/>
    </location>
</feature>
<keyword evidence="2" id="KW-0472">Membrane</keyword>
<dbReference type="GO" id="GO:0060729">
    <property type="term" value="P:intestinal epithelial structure maintenance"/>
    <property type="evidence" value="ECO:0007669"/>
    <property type="project" value="EnsemblMetazoa"/>
</dbReference>
<keyword evidence="2" id="KW-0812">Transmembrane</keyword>
<dbReference type="GO" id="GO:0038001">
    <property type="term" value="P:paracrine signaling"/>
    <property type="evidence" value="ECO:0007669"/>
    <property type="project" value="EnsemblMetazoa"/>
</dbReference>